<comment type="caution">
    <text evidence="5">The sequence shown here is derived from an EMBL/GenBank/DDBJ whole genome shotgun (WGS) entry which is preliminary data.</text>
</comment>
<dbReference type="PANTHER" id="PTHR47514:SF1">
    <property type="entry name" value="TRANSKETOLASE N-TERMINAL SECTION-RELATED"/>
    <property type="match status" value="1"/>
</dbReference>
<dbReference type="PANTHER" id="PTHR47514">
    <property type="entry name" value="TRANSKETOLASE N-TERMINAL SECTION-RELATED"/>
    <property type="match status" value="1"/>
</dbReference>
<comment type="cofactor">
    <cofactor evidence="1">
        <name>thiamine diphosphate</name>
        <dbReference type="ChEBI" id="CHEBI:58937"/>
    </cofactor>
</comment>
<evidence type="ECO:0000259" key="4">
    <source>
        <dbReference type="Pfam" id="PF00456"/>
    </source>
</evidence>
<sequence>MSKAHAVLAFYPILYEMGFLSIEEIRNFYTNGTLLVGHPMLPEKGFEFSGGSLGHGVSQGIGCALAARLKKHKFRTYVLVGDGECQEGSIWESAMLAGHLKLNNLTVIIDNNRLQYDGKCEDLLINSNAIAESWKSFGWEVDIINGHSIKELIDVFDTKSMNSDCPHLVIANTIKGNGISFMENQSEWHHGPLSQSQFEIARNEIERFYEK</sequence>
<accession>A0A645GSQ1</accession>
<dbReference type="EMBL" id="VSSQ01079944">
    <property type="protein sequence ID" value="MPN29320.1"/>
    <property type="molecule type" value="Genomic_DNA"/>
</dbReference>
<evidence type="ECO:0000256" key="2">
    <source>
        <dbReference type="ARBA" id="ARBA00007131"/>
    </source>
</evidence>
<dbReference type="SUPFAM" id="SSF52518">
    <property type="entry name" value="Thiamin diphosphate-binding fold (THDP-binding)"/>
    <property type="match status" value="1"/>
</dbReference>
<dbReference type="Pfam" id="PF00456">
    <property type="entry name" value="Transketolase_N"/>
    <property type="match status" value="1"/>
</dbReference>
<dbReference type="InterPro" id="IPR029061">
    <property type="entry name" value="THDP-binding"/>
</dbReference>
<evidence type="ECO:0000256" key="1">
    <source>
        <dbReference type="ARBA" id="ARBA00001964"/>
    </source>
</evidence>
<dbReference type="AlphaFoldDB" id="A0A645GSQ1"/>
<gene>
    <name evidence="5" type="primary">tkt_35</name>
    <name evidence="5" type="ORF">SDC9_176772</name>
</gene>
<evidence type="ECO:0000256" key="3">
    <source>
        <dbReference type="ARBA" id="ARBA00023052"/>
    </source>
</evidence>
<dbReference type="InterPro" id="IPR005474">
    <property type="entry name" value="Transketolase_N"/>
</dbReference>
<dbReference type="EC" id="2.2.1.1" evidence="5"/>
<proteinExistence type="inferred from homology"/>
<keyword evidence="3" id="KW-0786">Thiamine pyrophosphate</keyword>
<reference evidence="5" key="1">
    <citation type="submission" date="2019-08" db="EMBL/GenBank/DDBJ databases">
        <authorList>
            <person name="Kucharzyk K."/>
            <person name="Murdoch R.W."/>
            <person name="Higgins S."/>
            <person name="Loffler F."/>
        </authorList>
    </citation>
    <scope>NUCLEOTIDE SEQUENCE</scope>
</reference>
<name>A0A645GSQ1_9ZZZZ</name>
<dbReference type="GO" id="GO:0004802">
    <property type="term" value="F:transketolase activity"/>
    <property type="evidence" value="ECO:0007669"/>
    <property type="project" value="UniProtKB-EC"/>
</dbReference>
<feature type="domain" description="Transketolase N-terminal" evidence="4">
    <location>
        <begin position="1"/>
        <end position="203"/>
    </location>
</feature>
<comment type="similarity">
    <text evidence="2">Belongs to the transketolase family.</text>
</comment>
<organism evidence="5">
    <name type="scientific">bioreactor metagenome</name>
    <dbReference type="NCBI Taxonomy" id="1076179"/>
    <lineage>
        <taxon>unclassified sequences</taxon>
        <taxon>metagenomes</taxon>
        <taxon>ecological metagenomes</taxon>
    </lineage>
</organism>
<dbReference type="Gene3D" id="3.40.50.970">
    <property type="match status" value="1"/>
</dbReference>
<protein>
    <submittedName>
        <fullName evidence="5">Transketolase</fullName>
        <ecNumber evidence="5">2.2.1.1</ecNumber>
    </submittedName>
</protein>
<keyword evidence="5" id="KW-0808">Transferase</keyword>
<evidence type="ECO:0000313" key="5">
    <source>
        <dbReference type="EMBL" id="MPN29320.1"/>
    </source>
</evidence>